<feature type="transmembrane region" description="Helical" evidence="1">
    <location>
        <begin position="25"/>
        <end position="42"/>
    </location>
</feature>
<keyword evidence="1" id="KW-0472">Membrane</keyword>
<sequence length="68" mass="8041">MTLKVSMTNKFIGDTTKTWKEWRKSIFVFVLIITLALILRFLKIYVGQQPIFGDEAIYIRWAQVMKAE</sequence>
<keyword evidence="1" id="KW-1133">Transmembrane helix</keyword>
<comment type="caution">
    <text evidence="2">The sequence shown here is derived from an EMBL/GenBank/DDBJ whole genome shotgun (WGS) entry which is preliminary data.</text>
</comment>
<dbReference type="Proteomes" id="UP000034591">
    <property type="component" value="Unassembled WGS sequence"/>
</dbReference>
<dbReference type="EMBL" id="LBTI01000023">
    <property type="protein sequence ID" value="KKQ37265.1"/>
    <property type="molecule type" value="Genomic_DNA"/>
</dbReference>
<reference evidence="2 3" key="1">
    <citation type="journal article" date="2015" name="Nature">
        <title>rRNA introns, odd ribosomes, and small enigmatic genomes across a large radiation of phyla.</title>
        <authorList>
            <person name="Brown C.T."/>
            <person name="Hug L.A."/>
            <person name="Thomas B.C."/>
            <person name="Sharon I."/>
            <person name="Castelle C.J."/>
            <person name="Singh A."/>
            <person name="Wilkins M.J."/>
            <person name="Williams K.H."/>
            <person name="Banfield J.F."/>
        </authorList>
    </citation>
    <scope>NUCLEOTIDE SEQUENCE [LARGE SCALE GENOMIC DNA]</scope>
</reference>
<organism evidence="2 3">
    <name type="scientific">Candidatus Woesebacteria bacterium GW2011_GWA1_37_7</name>
    <dbReference type="NCBI Taxonomy" id="1618545"/>
    <lineage>
        <taxon>Bacteria</taxon>
        <taxon>Candidatus Woeseibacteriota</taxon>
    </lineage>
</organism>
<dbReference type="AlphaFoldDB" id="A0A0G0HFF4"/>
<gene>
    <name evidence="2" type="ORF">US53_C0023G0020</name>
</gene>
<dbReference type="STRING" id="1618545.US53_C0023G0020"/>
<proteinExistence type="predicted"/>
<evidence type="ECO:0000313" key="3">
    <source>
        <dbReference type="Proteomes" id="UP000034591"/>
    </source>
</evidence>
<protein>
    <submittedName>
        <fullName evidence="2">Uncharacterized protein</fullName>
    </submittedName>
</protein>
<evidence type="ECO:0000256" key="1">
    <source>
        <dbReference type="SAM" id="Phobius"/>
    </source>
</evidence>
<keyword evidence="1" id="KW-0812">Transmembrane</keyword>
<evidence type="ECO:0000313" key="2">
    <source>
        <dbReference type="EMBL" id="KKQ37265.1"/>
    </source>
</evidence>
<feature type="non-terminal residue" evidence="2">
    <location>
        <position position="68"/>
    </location>
</feature>
<accession>A0A0G0HFF4</accession>
<name>A0A0G0HFF4_9BACT</name>